<evidence type="ECO:0000313" key="5">
    <source>
        <dbReference type="Proteomes" id="UP000030744"/>
    </source>
</evidence>
<dbReference type="RefSeq" id="XP_013352950.1">
    <property type="nucleotide sequence ID" value="XM_013497496.1"/>
</dbReference>
<dbReference type="InterPro" id="IPR032567">
    <property type="entry name" value="RTL1-rel"/>
</dbReference>
<dbReference type="Gene3D" id="2.40.70.10">
    <property type="entry name" value="Acid Proteases"/>
    <property type="match status" value="1"/>
</dbReference>
<keyword evidence="1" id="KW-0479">Metal-binding</keyword>
<dbReference type="PANTHER" id="PTHR15503">
    <property type="entry name" value="LDOC1 RELATED"/>
    <property type="match status" value="1"/>
</dbReference>
<dbReference type="GO" id="GO:0006508">
    <property type="term" value="P:proteolysis"/>
    <property type="evidence" value="ECO:0007669"/>
    <property type="project" value="InterPro"/>
</dbReference>
<evidence type="ECO:0000256" key="2">
    <source>
        <dbReference type="SAM" id="MobiDB-lite"/>
    </source>
</evidence>
<dbReference type="VEuPathDB" id="ToxoDB:EMH_0057630"/>
<dbReference type="InterPro" id="IPR005162">
    <property type="entry name" value="Retrotrans_gag_dom"/>
</dbReference>
<dbReference type="PROSITE" id="PS00141">
    <property type="entry name" value="ASP_PROTEASE"/>
    <property type="match status" value="1"/>
</dbReference>
<dbReference type="SUPFAM" id="SSF50630">
    <property type="entry name" value="Acid proteases"/>
    <property type="match status" value="1"/>
</dbReference>
<reference evidence="4" key="1">
    <citation type="submission" date="2013-10" db="EMBL/GenBank/DDBJ databases">
        <title>Genomic analysis of the causative agents of coccidiosis in chickens.</title>
        <authorList>
            <person name="Reid A.J."/>
            <person name="Blake D."/>
            <person name="Billington K."/>
            <person name="Browne H."/>
            <person name="Dunn M."/>
            <person name="Hung S."/>
            <person name="Kawahara F."/>
            <person name="Miranda-Saavedra D."/>
            <person name="Mourier T."/>
            <person name="Nagra H."/>
            <person name="Otto T.D."/>
            <person name="Rawlings N."/>
            <person name="Sanchez A."/>
            <person name="Sanders M."/>
            <person name="Subramaniam C."/>
            <person name="Tay Y."/>
            <person name="Dear P."/>
            <person name="Doerig C."/>
            <person name="Gruber A."/>
            <person name="Parkinson J."/>
            <person name="Shirley M."/>
            <person name="Wan K.L."/>
            <person name="Berriman M."/>
            <person name="Tomley F."/>
            <person name="Pain A."/>
        </authorList>
    </citation>
    <scope>NUCLEOTIDE SEQUENCE [LARGE SCALE GENOMIC DNA]</scope>
    <source>
        <strain evidence="4">Houghton</strain>
    </source>
</reference>
<feature type="compositionally biased region" description="Low complexity" evidence="2">
    <location>
        <begin position="409"/>
        <end position="418"/>
    </location>
</feature>
<evidence type="ECO:0000313" key="4">
    <source>
        <dbReference type="EMBL" id="CDJ30383.1"/>
    </source>
</evidence>
<dbReference type="Pfam" id="PF13975">
    <property type="entry name" value="gag-asp_proteas"/>
    <property type="match status" value="1"/>
</dbReference>
<dbReference type="Pfam" id="PF03732">
    <property type="entry name" value="Retrotrans_gag"/>
    <property type="match status" value="1"/>
</dbReference>
<dbReference type="InterPro" id="IPR001969">
    <property type="entry name" value="Aspartic_peptidase_AS"/>
</dbReference>
<keyword evidence="1" id="KW-0862">Zinc</keyword>
<dbReference type="GeneID" id="25380395"/>
<feature type="compositionally biased region" description="Polar residues" evidence="2">
    <location>
        <begin position="33"/>
        <end position="51"/>
    </location>
</feature>
<dbReference type="InterPro" id="IPR021109">
    <property type="entry name" value="Peptidase_aspartic_dom_sf"/>
</dbReference>
<dbReference type="Proteomes" id="UP000030744">
    <property type="component" value="Unassembled WGS sequence"/>
</dbReference>
<feature type="region of interest" description="Disordered" evidence="2">
    <location>
        <begin position="1"/>
        <end position="64"/>
    </location>
</feature>
<dbReference type="GO" id="GO:0008270">
    <property type="term" value="F:zinc ion binding"/>
    <property type="evidence" value="ECO:0007669"/>
    <property type="project" value="UniProtKB-KW"/>
</dbReference>
<name>U6K3Q8_9EIME</name>
<sequence>MLDTQENEPQIPKMTLSELRRHKTRRLPPSKGKTCNLTETQTTPGRGTDTITAAPEQETDLRTLDKDEASLEAGEDTLDQDEPKPNSVDPTTAWKLEMARFFQQMRCDQKGSTGETKKGADLIMQSRMAATEAGPDMRSFLTLAEREFREMGIAEAQWGVLIRNYLTGRAATQWNFVVRSGIDMTDWQLVCERLCERFLGYTRDVMLSQMKENEWTGNYNEYCNEFSDIVSNGEELPEHDLIMYFLAGLPTDIGDELTDKGKRTFSTWNEAANALRAYMVPFNLWRAQRKRALQELQGAEKPRPKRRSYLREYGEANRHHNEAAYGVNRKTHSTGRTTGDGERDTTRCFECTGQGHLGRECWNNGRAHLVASGPNAINISTPAKRNDRTNYGNECRRHGSLSSGIQTHGNGNETNENTSQAERTRVDQTGQEECLIPPWLWAEENTAGQQPHGTLCRVCSGGKTAVLRLEILGHQCEGLLDTGASRSFIQPAIVKKLGLRTRTLTEEYSFTVANGEVIRIYTEVPRLTILCGHECFTGNFLVGQVPYAVILGIDWLDKYRVAWFFDSDRLRTYVNGRMHSLPVLRKESERPAGNTNKKETPKTETDCAYEAFAHQISQMTAEEAAVFLRPTPKRTSKKETPKTETDCAYETLAHQISQMTAEEAAVFLRPTPKRYKTTTRRKRGIQIKDLIDRARKNTEEMKGATEGFNCIIMVPETGAGLVKRKPTEGQGRLLCAILSSSAKTWDRKRNDDRLKDLINRARKNTEEMKGATVRTSLIAPGRTRKR</sequence>
<reference evidence="4" key="2">
    <citation type="submission" date="2013-10" db="EMBL/GenBank/DDBJ databases">
        <authorList>
            <person name="Aslett M."/>
        </authorList>
    </citation>
    <scope>NUCLEOTIDE SEQUENCE [LARGE SCALE GENOMIC DNA]</scope>
    <source>
        <strain evidence="4">Houghton</strain>
    </source>
</reference>
<dbReference type="OrthoDB" id="2431547at2759"/>
<proteinExistence type="predicted"/>
<dbReference type="PANTHER" id="PTHR15503:SF22">
    <property type="entry name" value="TRANSPOSON TY3-I GAG POLYPROTEIN"/>
    <property type="match status" value="1"/>
</dbReference>
<accession>U6K3Q8</accession>
<evidence type="ECO:0000259" key="3">
    <source>
        <dbReference type="PROSITE" id="PS50158"/>
    </source>
</evidence>
<dbReference type="EMBL" id="HG682482">
    <property type="protein sequence ID" value="CDJ30383.1"/>
    <property type="molecule type" value="Genomic_DNA"/>
</dbReference>
<organism evidence="4 5">
    <name type="scientific">Eimeria mitis</name>
    <dbReference type="NCBI Taxonomy" id="44415"/>
    <lineage>
        <taxon>Eukaryota</taxon>
        <taxon>Sar</taxon>
        <taxon>Alveolata</taxon>
        <taxon>Apicomplexa</taxon>
        <taxon>Conoidasida</taxon>
        <taxon>Coccidia</taxon>
        <taxon>Eucoccidiorida</taxon>
        <taxon>Eimeriorina</taxon>
        <taxon>Eimeriidae</taxon>
        <taxon>Eimeria</taxon>
    </lineage>
</organism>
<dbReference type="GO" id="GO:0004190">
    <property type="term" value="F:aspartic-type endopeptidase activity"/>
    <property type="evidence" value="ECO:0007669"/>
    <property type="project" value="InterPro"/>
</dbReference>
<dbReference type="InterPro" id="IPR001878">
    <property type="entry name" value="Znf_CCHC"/>
</dbReference>
<feature type="region of interest" description="Disordered" evidence="2">
    <location>
        <begin position="314"/>
        <end position="346"/>
    </location>
</feature>
<keyword evidence="1" id="KW-0863">Zinc-finger</keyword>
<feature type="region of interest" description="Disordered" evidence="2">
    <location>
        <begin position="401"/>
        <end position="428"/>
    </location>
</feature>
<dbReference type="CDD" id="cd00303">
    <property type="entry name" value="retropepsin_like"/>
    <property type="match status" value="1"/>
</dbReference>
<feature type="domain" description="CCHC-type" evidence="3">
    <location>
        <begin position="347"/>
        <end position="361"/>
    </location>
</feature>
<evidence type="ECO:0000256" key="1">
    <source>
        <dbReference type="PROSITE-ProRule" id="PRU00047"/>
    </source>
</evidence>
<dbReference type="GO" id="GO:0003676">
    <property type="term" value="F:nucleic acid binding"/>
    <property type="evidence" value="ECO:0007669"/>
    <property type="project" value="InterPro"/>
</dbReference>
<keyword evidence="5" id="KW-1185">Reference proteome</keyword>
<protein>
    <recommendedName>
        <fullName evidence="3">CCHC-type domain-containing protein</fullName>
    </recommendedName>
</protein>
<dbReference type="PROSITE" id="PS50158">
    <property type="entry name" value="ZF_CCHC"/>
    <property type="match status" value="1"/>
</dbReference>
<dbReference type="AlphaFoldDB" id="U6K3Q8"/>
<gene>
    <name evidence="4" type="ORF">EMH_0057630</name>
</gene>